<dbReference type="PANTHER" id="PTHR12083:SF9">
    <property type="entry name" value="BIFUNCTIONAL POLYNUCLEOTIDE PHOSPHATASE_KINASE"/>
    <property type="match status" value="1"/>
</dbReference>
<feature type="region of interest" description="Disordered" evidence="1">
    <location>
        <begin position="310"/>
        <end position="338"/>
    </location>
</feature>
<sequence>MHELLLYGQVSAARHDQVLKILAGFAAMQPRRTLQRRVIYKPQREPEEPGSHLRRGGTQAVALKQKQQATTPTQLYYTHLVQKLSEEDFGKAASEANDALSAHVNFEGGEEPKWSALFEDIPDTGDRGVSIRFTNSTDIIGGNPHTFMIASGPNRFVTEYYVEGHHFVKGNVVIFLHRVLHEPGVRNLQTEPKAVPPAFEVLELLDQSGTYILEAKVRVQDFKEASVLESGVNELKAFQTSMRGCVELSLPDRLAMDTRVKYKTQGVEALLWCRNPSDISYHNIISTGTTRKAQRISTKALTGMNGVHNTRKRAGASEKEVSPPPAKRRQQSHTTNKAVTSFFTPTSKKEPEKMLWRTVRNSLLVGRYSIQAAAQSASKPKLRVAAFDFDSTLITPASGKKFGRDASDWKWWHSSVPGKLKQLHGEGYLLAVVSNQGGISLKPDPKTIKSDQKRLADFKGKVSAVLSQLDLPVTVYAATGRDEYRKPRVGMWAEMLEDHDLDEVDRVDLENSFFVGDAGGREAVAGISTKDHSCVDRDFAANVGLTFHTPEEFFLQQSPQPYVRGFDPTTYTSSLAGSSTSANPVITKTDVLDIVLLVGSPGAGKSSFYRKHLQPLGYARVNQDILKTQLSNILKQREKCVKAATAYIEEGTSVVVDNTNADQDVRAIWVQLAKTRSIPIRCVLFTASAKLCEHNDTFRALNLGSETNPENRTILPRLAFTSFASRYRAPKLEEGFREIVKVDFEFAGSDALKELWSKYWV</sequence>
<keyword evidence="3" id="KW-1185">Reference proteome</keyword>
<evidence type="ECO:0000313" key="3">
    <source>
        <dbReference type="Proteomes" id="UP000801428"/>
    </source>
</evidence>
<dbReference type="InterPro" id="IPR023214">
    <property type="entry name" value="HAD_sf"/>
</dbReference>
<evidence type="ECO:0000313" key="2">
    <source>
        <dbReference type="EMBL" id="KAF2997322.1"/>
    </source>
</evidence>
<dbReference type="InterPro" id="IPR006549">
    <property type="entry name" value="HAD-SF_hydro_IIIA"/>
</dbReference>
<dbReference type="InterPro" id="IPR036412">
    <property type="entry name" value="HAD-like_sf"/>
</dbReference>
<dbReference type="Pfam" id="PF08645">
    <property type="entry name" value="PNK3P"/>
    <property type="match status" value="1"/>
</dbReference>
<reference evidence="2" key="1">
    <citation type="submission" date="2019-04" db="EMBL/GenBank/DDBJ databases">
        <title>Sequencing of skin fungus with MAO and IRED activity.</title>
        <authorList>
            <person name="Marsaioli A.J."/>
            <person name="Bonatto J.M.C."/>
            <person name="Reis Junior O."/>
        </authorList>
    </citation>
    <scope>NUCLEOTIDE SEQUENCE</scope>
    <source>
        <strain evidence="2">30M1</strain>
    </source>
</reference>
<dbReference type="InterPro" id="IPR013954">
    <property type="entry name" value="PNK3P"/>
</dbReference>
<dbReference type="InterPro" id="IPR027417">
    <property type="entry name" value="P-loop_NTPase"/>
</dbReference>
<dbReference type="Pfam" id="PF09637">
    <property type="entry name" value="Med18"/>
    <property type="match status" value="1"/>
</dbReference>
<dbReference type="Pfam" id="PF13671">
    <property type="entry name" value="AAA_33"/>
    <property type="match status" value="1"/>
</dbReference>
<dbReference type="CDD" id="cd01625">
    <property type="entry name" value="HAD_PNP"/>
    <property type="match status" value="1"/>
</dbReference>
<dbReference type="OrthoDB" id="19045at2759"/>
<dbReference type="InterPro" id="IPR019095">
    <property type="entry name" value="Mediator_Med18"/>
</dbReference>
<dbReference type="InterPro" id="IPR006551">
    <property type="entry name" value="Polynucleotide_phosphatase"/>
</dbReference>
<dbReference type="GO" id="GO:0046403">
    <property type="term" value="F:polynucleotide 3'-phosphatase activity"/>
    <property type="evidence" value="ECO:0007669"/>
    <property type="project" value="TreeGrafter"/>
</dbReference>
<dbReference type="AlphaFoldDB" id="A0A9P4T7Q7"/>
<dbReference type="GO" id="GO:0006281">
    <property type="term" value="P:DNA repair"/>
    <property type="evidence" value="ECO:0007669"/>
    <property type="project" value="TreeGrafter"/>
</dbReference>
<dbReference type="NCBIfam" id="TIGR01662">
    <property type="entry name" value="HAD-SF-IIIA"/>
    <property type="match status" value="1"/>
</dbReference>
<dbReference type="EMBL" id="SWKU01000023">
    <property type="protein sequence ID" value="KAF2997322.1"/>
    <property type="molecule type" value="Genomic_DNA"/>
</dbReference>
<dbReference type="FunFam" id="3.40.50.300:FF:000737">
    <property type="entry name" value="Bifunctional polynucleotide phosphatase/kinase"/>
    <property type="match status" value="1"/>
</dbReference>
<dbReference type="PANTHER" id="PTHR12083">
    <property type="entry name" value="BIFUNCTIONAL POLYNUCLEOTIDE PHOSPHATASE/KINASE"/>
    <property type="match status" value="1"/>
</dbReference>
<protein>
    <submittedName>
        <fullName evidence="2">Uncharacterized protein</fullName>
    </submittedName>
</protein>
<dbReference type="SUPFAM" id="SSF52540">
    <property type="entry name" value="P-loop containing nucleoside triphosphate hydrolases"/>
    <property type="match status" value="1"/>
</dbReference>
<dbReference type="Gene3D" id="3.40.50.300">
    <property type="entry name" value="P-loop containing nucleotide triphosphate hydrolases"/>
    <property type="match status" value="1"/>
</dbReference>
<dbReference type="Gene3D" id="3.40.50.1000">
    <property type="entry name" value="HAD superfamily/HAD-like"/>
    <property type="match status" value="1"/>
</dbReference>
<accession>A0A9P4T7Q7</accession>
<name>A0A9P4T7Q7_CURKU</name>
<evidence type="ECO:0000256" key="1">
    <source>
        <dbReference type="SAM" id="MobiDB-lite"/>
    </source>
</evidence>
<organism evidence="2 3">
    <name type="scientific">Curvularia kusanoi</name>
    <name type="common">Cochliobolus kusanoi</name>
    <dbReference type="NCBI Taxonomy" id="90978"/>
    <lineage>
        <taxon>Eukaryota</taxon>
        <taxon>Fungi</taxon>
        <taxon>Dikarya</taxon>
        <taxon>Ascomycota</taxon>
        <taxon>Pezizomycotina</taxon>
        <taxon>Dothideomycetes</taxon>
        <taxon>Pleosporomycetidae</taxon>
        <taxon>Pleosporales</taxon>
        <taxon>Pleosporineae</taxon>
        <taxon>Pleosporaceae</taxon>
        <taxon>Curvularia</taxon>
    </lineage>
</organism>
<dbReference type="FunFam" id="3.40.50.1000:FF:000078">
    <property type="entry name" value="Bifunctional polynucleotide phosphatase/kinase"/>
    <property type="match status" value="1"/>
</dbReference>
<dbReference type="GO" id="GO:0003690">
    <property type="term" value="F:double-stranded DNA binding"/>
    <property type="evidence" value="ECO:0007669"/>
    <property type="project" value="TreeGrafter"/>
</dbReference>
<dbReference type="GO" id="GO:0016592">
    <property type="term" value="C:mediator complex"/>
    <property type="evidence" value="ECO:0007669"/>
    <property type="project" value="InterPro"/>
</dbReference>
<dbReference type="GO" id="GO:0006357">
    <property type="term" value="P:regulation of transcription by RNA polymerase II"/>
    <property type="evidence" value="ECO:0007669"/>
    <property type="project" value="InterPro"/>
</dbReference>
<dbReference type="SUPFAM" id="SSF56784">
    <property type="entry name" value="HAD-like"/>
    <property type="match status" value="1"/>
</dbReference>
<dbReference type="GO" id="GO:0003712">
    <property type="term" value="F:transcription coregulator activity"/>
    <property type="evidence" value="ECO:0007669"/>
    <property type="project" value="InterPro"/>
</dbReference>
<gene>
    <name evidence="2" type="ORF">E8E13_002436</name>
</gene>
<dbReference type="GO" id="GO:0046404">
    <property type="term" value="F:ATP-dependent polydeoxyribonucleotide 5'-hydroxyl-kinase activity"/>
    <property type="evidence" value="ECO:0007669"/>
    <property type="project" value="TreeGrafter"/>
</dbReference>
<dbReference type="NCBIfam" id="TIGR01664">
    <property type="entry name" value="DNA-3'-Pase"/>
    <property type="match status" value="1"/>
</dbReference>
<proteinExistence type="predicted"/>
<dbReference type="Gene3D" id="2.40.320.10">
    <property type="entry name" value="Hypothetical Protein Pfu-838710-001"/>
    <property type="match status" value="1"/>
</dbReference>
<comment type="caution">
    <text evidence="2">The sequence shown here is derived from an EMBL/GenBank/DDBJ whole genome shotgun (WGS) entry which is preliminary data.</text>
</comment>
<dbReference type="Proteomes" id="UP000801428">
    <property type="component" value="Unassembled WGS sequence"/>
</dbReference>